<name>A0A7R9EGM4_9NEOP</name>
<accession>A0A7R9EGM4</accession>
<dbReference type="AlphaFoldDB" id="A0A7R9EGM4"/>
<gene>
    <name evidence="1" type="ORF">TMSB3V08_LOCUS10295</name>
</gene>
<reference evidence="1" key="1">
    <citation type="submission" date="2020-11" db="EMBL/GenBank/DDBJ databases">
        <authorList>
            <person name="Tran Van P."/>
        </authorList>
    </citation>
    <scope>NUCLEOTIDE SEQUENCE</scope>
</reference>
<proteinExistence type="predicted"/>
<organism evidence="1">
    <name type="scientific">Timema monikensis</name>
    <dbReference type="NCBI Taxonomy" id="170555"/>
    <lineage>
        <taxon>Eukaryota</taxon>
        <taxon>Metazoa</taxon>
        <taxon>Ecdysozoa</taxon>
        <taxon>Arthropoda</taxon>
        <taxon>Hexapoda</taxon>
        <taxon>Insecta</taxon>
        <taxon>Pterygota</taxon>
        <taxon>Neoptera</taxon>
        <taxon>Polyneoptera</taxon>
        <taxon>Phasmatodea</taxon>
        <taxon>Timematodea</taxon>
        <taxon>Timematoidea</taxon>
        <taxon>Timematidae</taxon>
        <taxon>Timema</taxon>
    </lineage>
</organism>
<evidence type="ECO:0000313" key="1">
    <source>
        <dbReference type="EMBL" id="CAD7433625.1"/>
    </source>
</evidence>
<protein>
    <submittedName>
        <fullName evidence="1">Uncharacterized protein</fullName>
    </submittedName>
</protein>
<dbReference type="EMBL" id="OB796620">
    <property type="protein sequence ID" value="CAD7433625.1"/>
    <property type="molecule type" value="Genomic_DNA"/>
</dbReference>
<sequence>MKQGADQVEKVVQTFDEKQAVTITEANAAISCSSVIADLAYVFYAPHQQVCSKTHGTYIDESGHPYLPSGDERGQLGVLSLSVVLSVLPKRHGSLVNM</sequence>